<sequence>MDALRLIKTARHAMAEARDVPDVLLEAWQAGLLTEAVGSRLAERGDGEVAALGQLLSEAGAQVASCLEPSPESAAAADFGSSGRASRLTDLGDLDPLLEELARLLHDATETLVVLACGADAESLYWTCIDGVDAGSECKDLVAELHRAVRGLDSAGGEEPGAGARTGAEAGVEAEAGAGPGAWPGREPVPGGRTGTKSAGRAGDGERSGERTGERVGERSGERAGDRVPDPLDTVCSAAPGRTGACGRAPDRLREQAGSRAAARGGGGRAGGGTPGGAGPVLVVPLAPPSGARGYRPPADSGPSAGPAGSAAAGRVPEDCRAAPIPARSAFTEASSSCICSSRLLGVVAGAATAARPVALGSCGAAGASDQCSDMRGPLRIGGVL</sequence>
<reference evidence="2" key="1">
    <citation type="journal article" date="2014" name="Int. J. Syst. Evol. Microbiol.">
        <title>Complete genome sequence of Corynebacterium casei LMG S-19264T (=DSM 44701T), isolated from a smear-ripened cheese.</title>
        <authorList>
            <consortium name="US DOE Joint Genome Institute (JGI-PGF)"/>
            <person name="Walter F."/>
            <person name="Albersmeier A."/>
            <person name="Kalinowski J."/>
            <person name="Ruckert C."/>
        </authorList>
    </citation>
    <scope>NUCLEOTIDE SEQUENCE</scope>
    <source>
        <strain evidence="2">JCM 4646</strain>
    </source>
</reference>
<reference evidence="2" key="2">
    <citation type="submission" date="2020-09" db="EMBL/GenBank/DDBJ databases">
        <authorList>
            <person name="Sun Q."/>
            <person name="Ohkuma M."/>
        </authorList>
    </citation>
    <scope>NUCLEOTIDE SEQUENCE</scope>
    <source>
        <strain evidence="2">JCM 4646</strain>
    </source>
</reference>
<comment type="caution">
    <text evidence="2">The sequence shown here is derived from an EMBL/GenBank/DDBJ whole genome shotgun (WGS) entry which is preliminary data.</text>
</comment>
<feature type="region of interest" description="Disordered" evidence="1">
    <location>
        <begin position="175"/>
        <end position="314"/>
    </location>
</feature>
<feature type="compositionally biased region" description="Gly residues" evidence="1">
    <location>
        <begin position="264"/>
        <end position="279"/>
    </location>
</feature>
<dbReference type="RefSeq" id="WP_190210058.1">
    <property type="nucleotide sequence ID" value="NZ_BNBO01000005.1"/>
</dbReference>
<dbReference type="GeneID" id="95352082"/>
<proteinExistence type="predicted"/>
<evidence type="ECO:0000313" key="3">
    <source>
        <dbReference type="Proteomes" id="UP000617734"/>
    </source>
</evidence>
<name>A0A919FH96_9ACTN</name>
<organism evidence="2 3">
    <name type="scientific">Kitasatospora indigofera</name>
    <dbReference type="NCBI Taxonomy" id="67307"/>
    <lineage>
        <taxon>Bacteria</taxon>
        <taxon>Bacillati</taxon>
        <taxon>Actinomycetota</taxon>
        <taxon>Actinomycetes</taxon>
        <taxon>Kitasatosporales</taxon>
        <taxon>Streptomycetaceae</taxon>
        <taxon>Kitasatospora</taxon>
    </lineage>
</organism>
<dbReference type="Proteomes" id="UP000617734">
    <property type="component" value="Unassembled WGS sequence"/>
</dbReference>
<evidence type="ECO:0000313" key="2">
    <source>
        <dbReference type="EMBL" id="GHH64560.1"/>
    </source>
</evidence>
<gene>
    <name evidence="2" type="ORF">GCM10018781_15870</name>
</gene>
<dbReference type="Pfam" id="PF19594">
    <property type="entry name" value="DUF6099"/>
    <property type="match status" value="1"/>
</dbReference>
<evidence type="ECO:0000256" key="1">
    <source>
        <dbReference type="SAM" id="MobiDB-lite"/>
    </source>
</evidence>
<feature type="compositionally biased region" description="Basic and acidic residues" evidence="1">
    <location>
        <begin position="203"/>
        <end position="230"/>
    </location>
</feature>
<dbReference type="AlphaFoldDB" id="A0A919FH96"/>
<feature type="compositionally biased region" description="Low complexity" evidence="1">
    <location>
        <begin position="280"/>
        <end position="314"/>
    </location>
</feature>
<protein>
    <submittedName>
        <fullName evidence="2">Uncharacterized protein</fullName>
    </submittedName>
</protein>
<dbReference type="EMBL" id="BNBO01000005">
    <property type="protein sequence ID" value="GHH64560.1"/>
    <property type="molecule type" value="Genomic_DNA"/>
</dbReference>
<accession>A0A919FH96</accession>
<keyword evidence="3" id="KW-1185">Reference proteome</keyword>
<feature type="compositionally biased region" description="Low complexity" evidence="1">
    <location>
        <begin position="175"/>
        <end position="188"/>
    </location>
</feature>
<dbReference type="InterPro" id="IPR046081">
    <property type="entry name" value="DUF6099"/>
</dbReference>